<proteinExistence type="predicted"/>
<reference evidence="2" key="1">
    <citation type="submission" date="2020-02" db="EMBL/GenBank/DDBJ databases">
        <authorList>
            <person name="Meier V. D."/>
        </authorList>
    </citation>
    <scope>NUCLEOTIDE SEQUENCE</scope>
    <source>
        <strain evidence="2">AVDCRST_MAG87</strain>
    </source>
</reference>
<sequence length="333" mass="36006">DRDCQHHPLGDSQHRPDRGAVRHRARFGARRGTCRGRLAQPGIRRSLRGQVRHSTAARLLRRPRGGPRGRCDLRRDSAPGAQGGRADLHCGGQERALREAVRAQRGRGDRDGRGRPGKGRVPDGSDVDAVPAGHGQGPGGARVRRDRGHHPGHGEHRLAGRVRPCLPALRPGTGGRSATGWRGLSALVRLDGARRAERGDRGRRPWQNGRGRAGSDLAAASLQGGRLRRGHDPREPDQPGDDRRHAGPNPDRPRLSQADQLHRLCRWPGAGASRVPAGRRQRLPVRGDPRHGLPAAGADRESGHAARRIADDHEHDGLAARPMGRALSAGDRV</sequence>
<feature type="compositionally biased region" description="Basic and acidic residues" evidence="1">
    <location>
        <begin position="95"/>
        <end position="114"/>
    </location>
</feature>
<organism evidence="2">
    <name type="scientific">uncultured Thermomicrobiales bacterium</name>
    <dbReference type="NCBI Taxonomy" id="1645740"/>
    <lineage>
        <taxon>Bacteria</taxon>
        <taxon>Pseudomonadati</taxon>
        <taxon>Thermomicrobiota</taxon>
        <taxon>Thermomicrobia</taxon>
        <taxon>Thermomicrobiales</taxon>
        <taxon>environmental samples</taxon>
    </lineage>
</organism>
<evidence type="ECO:0000313" key="2">
    <source>
        <dbReference type="EMBL" id="CAA9559814.1"/>
    </source>
</evidence>
<protein>
    <submittedName>
        <fullName evidence="2">Uncharacterized protein</fullName>
    </submittedName>
</protein>
<name>A0A6J4UXU2_9BACT</name>
<feature type="region of interest" description="Disordered" evidence="1">
    <location>
        <begin position="195"/>
        <end position="333"/>
    </location>
</feature>
<evidence type="ECO:0000256" key="1">
    <source>
        <dbReference type="SAM" id="MobiDB-lite"/>
    </source>
</evidence>
<feature type="compositionally biased region" description="Basic and acidic residues" evidence="1">
    <location>
        <begin position="230"/>
        <end position="245"/>
    </location>
</feature>
<feature type="non-terminal residue" evidence="2">
    <location>
        <position position="1"/>
    </location>
</feature>
<feature type="compositionally biased region" description="Basic residues" evidence="1">
    <location>
        <begin position="21"/>
        <end position="34"/>
    </location>
</feature>
<feature type="region of interest" description="Disordered" evidence="1">
    <location>
        <begin position="1"/>
        <end position="180"/>
    </location>
</feature>
<feature type="compositionally biased region" description="Basic residues" evidence="1">
    <location>
        <begin position="142"/>
        <end position="151"/>
    </location>
</feature>
<dbReference type="AlphaFoldDB" id="A0A6J4UXU2"/>
<feature type="non-terminal residue" evidence="2">
    <location>
        <position position="333"/>
    </location>
</feature>
<dbReference type="EMBL" id="CADCWJ010000334">
    <property type="protein sequence ID" value="CAA9559814.1"/>
    <property type="molecule type" value="Genomic_DNA"/>
</dbReference>
<gene>
    <name evidence="2" type="ORF">AVDCRST_MAG87-1490</name>
</gene>
<accession>A0A6J4UXU2</accession>
<feature type="compositionally biased region" description="Basic and acidic residues" evidence="1">
    <location>
        <begin position="1"/>
        <end position="20"/>
    </location>
</feature>
<feature type="compositionally biased region" description="Basic and acidic residues" evidence="1">
    <location>
        <begin position="298"/>
        <end position="318"/>
    </location>
</feature>